<feature type="binding site" evidence="10">
    <location>
        <begin position="168"/>
        <end position="174"/>
    </location>
    <ligand>
        <name>ATP</name>
        <dbReference type="ChEBI" id="CHEBI:30616"/>
    </ligand>
</feature>
<evidence type="ECO:0000256" key="4">
    <source>
        <dbReference type="ARBA" id="ARBA00022741"/>
    </source>
</evidence>
<accession>A0ABX4SGR9</accession>
<evidence type="ECO:0000256" key="6">
    <source>
        <dbReference type="ARBA" id="ARBA00022960"/>
    </source>
</evidence>
<evidence type="ECO:0000256" key="10">
    <source>
        <dbReference type="HAMAP-Rule" id="MF_02019"/>
    </source>
</evidence>
<organism evidence="15 16">
    <name type="scientific">Gardnerella pickettii</name>
    <dbReference type="NCBI Taxonomy" id="2914924"/>
    <lineage>
        <taxon>Bacteria</taxon>
        <taxon>Bacillati</taxon>
        <taxon>Actinomycetota</taxon>
        <taxon>Actinomycetes</taxon>
        <taxon>Bifidobacteriales</taxon>
        <taxon>Bifidobacteriaceae</taxon>
        <taxon>Gardnerella</taxon>
    </lineage>
</organism>
<evidence type="ECO:0000256" key="7">
    <source>
        <dbReference type="ARBA" id="ARBA00022984"/>
    </source>
</evidence>
<dbReference type="SUPFAM" id="SSF63418">
    <property type="entry name" value="MurE/MurF N-terminal domain"/>
    <property type="match status" value="1"/>
</dbReference>
<evidence type="ECO:0000256" key="11">
    <source>
        <dbReference type="RuleBase" id="RU004136"/>
    </source>
</evidence>
<dbReference type="EMBL" id="PKJE01000003">
    <property type="protein sequence ID" value="PKZ53122.1"/>
    <property type="molecule type" value="Genomic_DNA"/>
</dbReference>
<dbReference type="PANTHER" id="PTHR43024:SF1">
    <property type="entry name" value="UDP-N-ACETYLMURAMOYL-TRIPEPTIDE--D-ALANYL-D-ALANINE LIGASE"/>
    <property type="match status" value="1"/>
</dbReference>
<keyword evidence="7 10" id="KW-0573">Peptidoglycan synthesis</keyword>
<comment type="subcellular location">
    <subcellularLocation>
        <location evidence="10 11">Cytoplasm</location>
    </subcellularLocation>
</comment>
<keyword evidence="6 10" id="KW-0133">Cell shape</keyword>
<keyword evidence="8 10" id="KW-0131">Cell cycle</keyword>
<evidence type="ECO:0000256" key="9">
    <source>
        <dbReference type="ARBA" id="ARBA00023316"/>
    </source>
</evidence>
<keyword evidence="2 10" id="KW-0436">Ligase</keyword>
<dbReference type="Pfam" id="PF01225">
    <property type="entry name" value="Mur_ligase"/>
    <property type="match status" value="1"/>
</dbReference>
<dbReference type="Gene3D" id="3.40.1390.10">
    <property type="entry name" value="MurE/MurF, N-terminal domain"/>
    <property type="match status" value="1"/>
</dbReference>
<dbReference type="SUPFAM" id="SSF53244">
    <property type="entry name" value="MurD-like peptide ligases, peptide-binding domain"/>
    <property type="match status" value="1"/>
</dbReference>
<evidence type="ECO:0000256" key="8">
    <source>
        <dbReference type="ARBA" id="ARBA00023306"/>
    </source>
</evidence>
<feature type="domain" description="Mur ligase N-terminal catalytic" evidence="12">
    <location>
        <begin position="75"/>
        <end position="149"/>
    </location>
</feature>
<evidence type="ECO:0000259" key="12">
    <source>
        <dbReference type="Pfam" id="PF01225"/>
    </source>
</evidence>
<evidence type="ECO:0000256" key="3">
    <source>
        <dbReference type="ARBA" id="ARBA00022618"/>
    </source>
</evidence>
<dbReference type="InterPro" id="IPR036615">
    <property type="entry name" value="Mur_ligase_C_dom_sf"/>
</dbReference>
<name>A0ABX4SGR9_9BIFI</name>
<keyword evidence="16" id="KW-1185">Reference proteome</keyword>
<dbReference type="Proteomes" id="UP000234904">
    <property type="component" value="Unassembled WGS sequence"/>
</dbReference>
<evidence type="ECO:0000259" key="14">
    <source>
        <dbReference type="Pfam" id="PF08245"/>
    </source>
</evidence>
<protein>
    <recommendedName>
        <fullName evidence="10 11">UDP-N-acetylmuramoyl-tripeptide--D-alanyl-D-alanine ligase</fullName>
        <ecNumber evidence="10 11">6.3.2.10</ecNumber>
    </recommendedName>
    <alternativeName>
        <fullName evidence="10">D-alanyl-D-alanine-adding enzyme</fullName>
    </alternativeName>
</protein>
<keyword evidence="9 10" id="KW-0961">Cell wall biogenesis/degradation</keyword>
<dbReference type="InterPro" id="IPR036565">
    <property type="entry name" value="Mur-like_cat_sf"/>
</dbReference>
<evidence type="ECO:0000313" key="15">
    <source>
        <dbReference type="EMBL" id="PKZ53122.1"/>
    </source>
</evidence>
<evidence type="ECO:0000259" key="13">
    <source>
        <dbReference type="Pfam" id="PF02875"/>
    </source>
</evidence>
<dbReference type="Pfam" id="PF08245">
    <property type="entry name" value="Mur_ligase_M"/>
    <property type="match status" value="1"/>
</dbReference>
<comment type="catalytic activity">
    <reaction evidence="10 11">
        <text>D-alanyl-D-alanine + UDP-N-acetyl-alpha-D-muramoyl-L-alanyl-gamma-D-glutamyl-meso-2,6-diaminopimelate + ATP = UDP-N-acetyl-alpha-D-muramoyl-L-alanyl-gamma-D-glutamyl-meso-2,6-diaminopimeloyl-D-alanyl-D-alanine + ADP + phosphate + H(+)</text>
        <dbReference type="Rhea" id="RHEA:28374"/>
        <dbReference type="ChEBI" id="CHEBI:15378"/>
        <dbReference type="ChEBI" id="CHEBI:30616"/>
        <dbReference type="ChEBI" id="CHEBI:43474"/>
        <dbReference type="ChEBI" id="CHEBI:57822"/>
        <dbReference type="ChEBI" id="CHEBI:61386"/>
        <dbReference type="ChEBI" id="CHEBI:83905"/>
        <dbReference type="ChEBI" id="CHEBI:456216"/>
        <dbReference type="EC" id="6.3.2.10"/>
    </reaction>
</comment>
<dbReference type="EC" id="6.3.2.10" evidence="10 11"/>
<dbReference type="InterPro" id="IPR005863">
    <property type="entry name" value="UDP-N-AcMur_synth"/>
</dbReference>
<dbReference type="HAMAP" id="MF_02019">
    <property type="entry name" value="MurF"/>
    <property type="match status" value="1"/>
</dbReference>
<dbReference type="NCBIfam" id="TIGR01143">
    <property type="entry name" value="murF"/>
    <property type="match status" value="1"/>
</dbReference>
<evidence type="ECO:0000256" key="5">
    <source>
        <dbReference type="ARBA" id="ARBA00022840"/>
    </source>
</evidence>
<keyword evidence="4 10" id="KW-0547">Nucleotide-binding</keyword>
<comment type="caution">
    <text evidence="15">The sequence shown here is derived from an EMBL/GenBank/DDBJ whole genome shotgun (WGS) entry which is preliminary data.</text>
</comment>
<dbReference type="InterPro" id="IPR013221">
    <property type="entry name" value="Mur_ligase_cen"/>
</dbReference>
<reference evidence="15 16" key="1">
    <citation type="submission" date="2017-12" db="EMBL/GenBank/DDBJ databases">
        <title>Phylogenetic diversity of female urinary microbiome.</title>
        <authorList>
            <person name="Thomas-White K."/>
            <person name="Wolfe A.J."/>
        </authorList>
    </citation>
    <scope>NUCLEOTIDE SEQUENCE [LARGE SCALE GENOMIC DNA]</scope>
    <source>
        <strain evidence="15 16">UMB0833</strain>
    </source>
</reference>
<evidence type="ECO:0000256" key="2">
    <source>
        <dbReference type="ARBA" id="ARBA00022598"/>
    </source>
</evidence>
<gene>
    <name evidence="10" type="primary">murF</name>
    <name evidence="15" type="ORF">CYJ70_05370</name>
</gene>
<dbReference type="GO" id="GO:0016874">
    <property type="term" value="F:ligase activity"/>
    <property type="evidence" value="ECO:0007669"/>
    <property type="project" value="UniProtKB-KW"/>
</dbReference>
<dbReference type="Pfam" id="PF02875">
    <property type="entry name" value="Mur_ligase_C"/>
    <property type="match status" value="1"/>
</dbReference>
<evidence type="ECO:0000256" key="1">
    <source>
        <dbReference type="ARBA" id="ARBA00022490"/>
    </source>
</evidence>
<dbReference type="Gene3D" id="3.40.1190.10">
    <property type="entry name" value="Mur-like, catalytic domain"/>
    <property type="match status" value="1"/>
</dbReference>
<keyword evidence="1 10" id="KW-0963">Cytoplasm</keyword>
<comment type="function">
    <text evidence="10 11">Involved in cell wall formation. Catalyzes the final step in the synthesis of UDP-N-acetylmuramoyl-pentapeptide, the precursor of murein.</text>
</comment>
<dbReference type="Gene3D" id="3.90.190.20">
    <property type="entry name" value="Mur ligase, C-terminal domain"/>
    <property type="match status" value="1"/>
</dbReference>
<keyword evidence="5 10" id="KW-0067">ATP-binding</keyword>
<feature type="domain" description="Mur ligase central" evidence="14">
    <location>
        <begin position="166"/>
        <end position="371"/>
    </location>
</feature>
<dbReference type="InterPro" id="IPR004101">
    <property type="entry name" value="Mur_ligase_C"/>
</dbReference>
<dbReference type="InterPro" id="IPR051046">
    <property type="entry name" value="MurCDEF_CellWall_CoF430Synth"/>
</dbReference>
<dbReference type="InterPro" id="IPR000713">
    <property type="entry name" value="Mur_ligase_N"/>
</dbReference>
<comment type="pathway">
    <text evidence="10 11">Cell wall biogenesis; peptidoglycan biosynthesis.</text>
</comment>
<sequence length="599" mass="64292">MFSIEQNSKQNSMQNKITDTVFTQDSTHMMPMSIKEVADAVNASELLCGSSASCDSASCGSSASCDSVKSTDIVNFATSDSRNVACGAVFIAIKGERVDGHDFVQKAAQLGAKAAIVEHAVLLDESVQNKIAQIVVKNSVEALGLLAKHNLVRRRALNTPFSIIGITGSVGKTTTKDMLNALLSTLGNTVAPVGSFNNEIGLPLTSLRVNENTRFLIAEMGANHVGEIAMLTTIAPPDLSVVLKVGVAHLGEFGSVEKIAQAKSEIVRGLLPHGVAILNADDFRVASMSKLADQDKVRWFGLNVDNNGNFDASNNGNYQLRAQNISLDESGCAKFTIIESEKIATSENSATLHLALPGVHNVMNALAASNVARYFGMSLKNISLVLNKVSHISPHRMQISVICKDDKKFTLIDDSFNANPDSMKAGIDGLCSYESDDSSGSVDSADSSKRVYTKLFRIAVLGSMLELGKDEYNMHESIGKYVAQKNIDAIISVGSSTSEKLDELASCVAKGARDNWRNNRNNSVNKYQNDNVDSKHNVYFVHDCVEANNIVWSLVAEHSSTVVLLKGSHASGLSVLAESWAKLSKSLNTSLNKNTEVNL</sequence>
<proteinExistence type="inferred from homology"/>
<dbReference type="PANTHER" id="PTHR43024">
    <property type="entry name" value="UDP-N-ACETYLMURAMOYL-TRIPEPTIDE--D-ALANYL-D-ALANINE LIGASE"/>
    <property type="match status" value="1"/>
</dbReference>
<comment type="similarity">
    <text evidence="10">Belongs to the MurCDEF family. MurF subfamily.</text>
</comment>
<dbReference type="SUPFAM" id="SSF53623">
    <property type="entry name" value="MurD-like peptide ligases, catalytic domain"/>
    <property type="match status" value="1"/>
</dbReference>
<dbReference type="InterPro" id="IPR035911">
    <property type="entry name" value="MurE/MurF_N"/>
</dbReference>
<feature type="domain" description="Mur ligase C-terminal" evidence="13">
    <location>
        <begin position="395"/>
        <end position="568"/>
    </location>
</feature>
<evidence type="ECO:0000313" key="16">
    <source>
        <dbReference type="Proteomes" id="UP000234904"/>
    </source>
</evidence>
<keyword evidence="3 10" id="KW-0132">Cell division</keyword>